<reference evidence="1 2" key="1">
    <citation type="journal article" date="2011" name="Stand. Genomic Sci.">
        <title>Complete genome sequence of the gliding, heparinolytic Pedobacter saltans type strain (113).</title>
        <authorList>
            <person name="Liolios K."/>
            <person name="Sikorski J."/>
            <person name="Lu M."/>
            <person name="Nolan M."/>
            <person name="Lapidus A."/>
            <person name="Lucas S."/>
            <person name="Hammon N."/>
            <person name="Deshpande S."/>
            <person name="Cheng J.F."/>
            <person name="Tapia R."/>
            <person name="Han C."/>
            <person name="Goodwin L."/>
            <person name="Pitluck S."/>
            <person name="Huntemann M."/>
            <person name="Ivanova N."/>
            <person name="Pagani I."/>
            <person name="Mavromatis K."/>
            <person name="Ovchinikova G."/>
            <person name="Pati A."/>
            <person name="Chen A."/>
            <person name="Palaniappan K."/>
            <person name="Land M."/>
            <person name="Hauser L."/>
            <person name="Brambilla E.M."/>
            <person name="Kotsyurbenko O."/>
            <person name="Rohde M."/>
            <person name="Tindall B.J."/>
            <person name="Abt B."/>
            <person name="Goker M."/>
            <person name="Detter J.C."/>
            <person name="Woyke T."/>
            <person name="Bristow J."/>
            <person name="Eisen J.A."/>
            <person name="Markowitz V."/>
            <person name="Hugenholtz P."/>
            <person name="Klenk H.P."/>
            <person name="Kyrpides N.C."/>
        </authorList>
    </citation>
    <scope>NUCLEOTIDE SEQUENCE [LARGE SCALE GENOMIC DNA]</scope>
    <source>
        <strain evidence="2">ATCC 51119 / DSM 12145 / JCM 21818 / LMG 10337 / NBRC 100064 / NCIMB 13643</strain>
    </source>
</reference>
<accession>F0S4N0</accession>
<gene>
    <name evidence="1" type="ordered locus">Pedsa_2503</name>
</gene>
<dbReference type="KEGG" id="psn:Pedsa_2503"/>
<evidence type="ECO:0000313" key="1">
    <source>
        <dbReference type="EMBL" id="ADY53048.1"/>
    </source>
</evidence>
<keyword evidence="2" id="KW-1185">Reference proteome</keyword>
<sequence>MRYYILLSIFTLFLFNSCKEKDNNAICLTECGSVSQTLRLSIVEEEGNSSYLISQSKQKGDIQLQLYSLRLKKEIPYTIEKGTNYISFQIIGSDEIEVRLNGNLEDTIKIETRYIKDDCCGGLEIVKLSVNNSFINKPENSIIVIKK</sequence>
<dbReference type="RefSeq" id="WP_013633533.1">
    <property type="nucleotide sequence ID" value="NC_015177.1"/>
</dbReference>
<dbReference type="EMBL" id="CP002545">
    <property type="protein sequence ID" value="ADY53048.1"/>
    <property type="molecule type" value="Genomic_DNA"/>
</dbReference>
<dbReference type="HOGENOM" id="CLU_1766436_0_0_10"/>
<dbReference type="Proteomes" id="UP000000310">
    <property type="component" value="Chromosome"/>
</dbReference>
<protein>
    <submittedName>
        <fullName evidence="1">Uncharacterized protein</fullName>
    </submittedName>
</protein>
<name>F0S4N0_PSESL</name>
<reference evidence="2" key="2">
    <citation type="submission" date="2011-02" db="EMBL/GenBank/DDBJ databases">
        <title>The complete genome of Pedobacter saltans DSM 12145.</title>
        <authorList>
            <consortium name="US DOE Joint Genome Institute (JGI-PGF)"/>
            <person name="Lucas S."/>
            <person name="Copeland A."/>
            <person name="Lapidus A."/>
            <person name="Bruce D."/>
            <person name="Goodwin L."/>
            <person name="Pitluck S."/>
            <person name="Kyrpides N."/>
            <person name="Mavromatis K."/>
            <person name="Pagani I."/>
            <person name="Ivanova N."/>
            <person name="Ovchinnikova G."/>
            <person name="Lu M."/>
            <person name="Detter J.C."/>
            <person name="Han C."/>
            <person name="Land M."/>
            <person name="Hauser L."/>
            <person name="Markowitz V."/>
            <person name="Cheng J.-F."/>
            <person name="Hugenholtz P."/>
            <person name="Woyke T."/>
            <person name="Wu D."/>
            <person name="Tindall B."/>
            <person name="Pomrenke H.G."/>
            <person name="Brambilla E."/>
            <person name="Klenk H.-P."/>
            <person name="Eisen J.A."/>
        </authorList>
    </citation>
    <scope>NUCLEOTIDE SEQUENCE [LARGE SCALE GENOMIC DNA]</scope>
    <source>
        <strain evidence="2">ATCC 51119 / DSM 12145 / JCM 21818 / LMG 10337 / NBRC 100064 / NCIMB 13643</strain>
    </source>
</reference>
<dbReference type="STRING" id="762903.Pedsa_2503"/>
<proteinExistence type="predicted"/>
<dbReference type="AlphaFoldDB" id="F0S4N0"/>
<organism evidence="1 2">
    <name type="scientific">Pseudopedobacter saltans (strain ATCC 51119 / DSM 12145 / JCM 21818 / CCUG 39354 / LMG 10337 / NBRC 100064 / NCIMB 13643)</name>
    <name type="common">Pedobacter saltans</name>
    <dbReference type="NCBI Taxonomy" id="762903"/>
    <lineage>
        <taxon>Bacteria</taxon>
        <taxon>Pseudomonadati</taxon>
        <taxon>Bacteroidota</taxon>
        <taxon>Sphingobacteriia</taxon>
        <taxon>Sphingobacteriales</taxon>
        <taxon>Sphingobacteriaceae</taxon>
        <taxon>Pseudopedobacter</taxon>
    </lineage>
</organism>
<dbReference type="OrthoDB" id="765326at2"/>
<evidence type="ECO:0000313" key="2">
    <source>
        <dbReference type="Proteomes" id="UP000000310"/>
    </source>
</evidence>